<dbReference type="Proteomes" id="UP001642409">
    <property type="component" value="Unassembled WGS sequence"/>
</dbReference>
<dbReference type="InterPro" id="IPR018247">
    <property type="entry name" value="EF_Hand_1_Ca_BS"/>
</dbReference>
<keyword evidence="1" id="KW-0106">Calcium</keyword>
<feature type="domain" description="EF-hand" evidence="2">
    <location>
        <begin position="21"/>
        <end position="56"/>
    </location>
</feature>
<keyword evidence="3" id="KW-0969">Cilium</keyword>
<dbReference type="InterPro" id="IPR011992">
    <property type="entry name" value="EF-hand-dom_pair"/>
</dbReference>
<proteinExistence type="predicted"/>
<keyword evidence="3" id="KW-0966">Cell projection</keyword>
<name>A0ABP1J4S4_9EUKA</name>
<evidence type="ECO:0000313" key="3">
    <source>
        <dbReference type="EMBL" id="CAL6030253.1"/>
    </source>
</evidence>
<dbReference type="SMART" id="SM00054">
    <property type="entry name" value="EFh"/>
    <property type="match status" value="3"/>
</dbReference>
<keyword evidence="3" id="KW-0282">Flagellum</keyword>
<evidence type="ECO:0000259" key="2">
    <source>
        <dbReference type="PROSITE" id="PS50222"/>
    </source>
</evidence>
<evidence type="ECO:0000313" key="4">
    <source>
        <dbReference type="Proteomes" id="UP001642409"/>
    </source>
</evidence>
<dbReference type="PROSITE" id="PS50222">
    <property type="entry name" value="EF_HAND_2"/>
    <property type="match status" value="2"/>
</dbReference>
<gene>
    <name evidence="3" type="ORF">HINF_LOCUS33130</name>
</gene>
<feature type="domain" description="EF-hand" evidence="2">
    <location>
        <begin position="112"/>
        <end position="147"/>
    </location>
</feature>
<comment type="caution">
    <text evidence="3">The sequence shown here is derived from an EMBL/GenBank/DDBJ whole genome shotgun (WGS) entry which is preliminary data.</text>
</comment>
<dbReference type="EMBL" id="CAXDID020000114">
    <property type="protein sequence ID" value="CAL6030253.1"/>
    <property type="molecule type" value="Genomic_DNA"/>
</dbReference>
<dbReference type="PROSITE" id="PS00018">
    <property type="entry name" value="EF_HAND_1"/>
    <property type="match status" value="2"/>
</dbReference>
<protein>
    <submittedName>
        <fullName evidence="3">Flagellar_calcium-binding protein</fullName>
    </submittedName>
</protein>
<keyword evidence="4" id="KW-1185">Reference proteome</keyword>
<dbReference type="Gene3D" id="1.10.238.10">
    <property type="entry name" value="EF-hand"/>
    <property type="match status" value="2"/>
</dbReference>
<dbReference type="InterPro" id="IPR002048">
    <property type="entry name" value="EF_hand_dom"/>
</dbReference>
<accession>A0ABP1J4S4</accession>
<dbReference type="SUPFAM" id="SSF47473">
    <property type="entry name" value="EF-hand"/>
    <property type="match status" value="1"/>
</dbReference>
<reference evidence="3 4" key="1">
    <citation type="submission" date="2024-07" db="EMBL/GenBank/DDBJ databases">
        <authorList>
            <person name="Akdeniz Z."/>
        </authorList>
    </citation>
    <scope>NUCLEOTIDE SEQUENCE [LARGE SCALE GENOMIC DNA]</scope>
</reference>
<evidence type="ECO:0000256" key="1">
    <source>
        <dbReference type="ARBA" id="ARBA00022837"/>
    </source>
</evidence>
<organism evidence="3 4">
    <name type="scientific">Hexamita inflata</name>
    <dbReference type="NCBI Taxonomy" id="28002"/>
    <lineage>
        <taxon>Eukaryota</taxon>
        <taxon>Metamonada</taxon>
        <taxon>Diplomonadida</taxon>
        <taxon>Hexamitidae</taxon>
        <taxon>Hexamitinae</taxon>
        <taxon>Hexamita</taxon>
    </lineage>
</organism>
<dbReference type="Pfam" id="PF13202">
    <property type="entry name" value="EF-hand_5"/>
    <property type="match status" value="1"/>
</dbReference>
<sequence length="190" mass="22213">MTQKLDYSKLDKVLLYQDTQQAKDWRNKEWKILDMNGNGDVSLSEFETWIRHYLPEFFNNGNGQNYKIAFRYAYNKARTIHKSKATATSVQKKIDNDYLTKDEFVPMLKFTRMFLEIFSMFDELDTSDDGKLQLGEFTHGVNKLNQWGAKIGDPKAEFMIIDANNSGSILYSEFLLYALDKNLDEEIQAK</sequence>